<evidence type="ECO:0000313" key="2">
    <source>
        <dbReference type="Proteomes" id="UP000315295"/>
    </source>
</evidence>
<comment type="caution">
    <text evidence="1">The sequence shown here is derived from an EMBL/GenBank/DDBJ whole genome shotgun (WGS) entry which is preliminary data.</text>
</comment>
<accession>A0A540MAX0</accession>
<dbReference type="EMBL" id="VIEB01000304">
    <property type="protein sequence ID" value="TQD95895.1"/>
    <property type="molecule type" value="Genomic_DNA"/>
</dbReference>
<reference evidence="1 2" key="1">
    <citation type="journal article" date="2019" name="G3 (Bethesda)">
        <title>Sequencing of a Wild Apple (Malus baccata) Genome Unravels the Differences Between Cultivated and Wild Apple Species Regarding Disease Resistance and Cold Tolerance.</title>
        <authorList>
            <person name="Chen X."/>
        </authorList>
    </citation>
    <scope>NUCLEOTIDE SEQUENCE [LARGE SCALE GENOMIC DNA]</scope>
    <source>
        <strain evidence="2">cv. Shandingzi</strain>
        <tissue evidence="1">Leaves</tissue>
    </source>
</reference>
<gene>
    <name evidence="1" type="ORF">C1H46_018533</name>
</gene>
<proteinExistence type="predicted"/>
<sequence length="59" mass="6905">MPTLKIPTKQINKIPEKLATDKKMEKNGNWVLISQTNASFCRHDFIYEWIGLVIVIDHH</sequence>
<dbReference type="AlphaFoldDB" id="A0A540MAX0"/>
<organism evidence="1 2">
    <name type="scientific">Malus baccata</name>
    <name type="common">Siberian crab apple</name>
    <name type="synonym">Pyrus baccata</name>
    <dbReference type="NCBI Taxonomy" id="106549"/>
    <lineage>
        <taxon>Eukaryota</taxon>
        <taxon>Viridiplantae</taxon>
        <taxon>Streptophyta</taxon>
        <taxon>Embryophyta</taxon>
        <taxon>Tracheophyta</taxon>
        <taxon>Spermatophyta</taxon>
        <taxon>Magnoliopsida</taxon>
        <taxon>eudicotyledons</taxon>
        <taxon>Gunneridae</taxon>
        <taxon>Pentapetalae</taxon>
        <taxon>rosids</taxon>
        <taxon>fabids</taxon>
        <taxon>Rosales</taxon>
        <taxon>Rosaceae</taxon>
        <taxon>Amygdaloideae</taxon>
        <taxon>Maleae</taxon>
        <taxon>Malus</taxon>
    </lineage>
</organism>
<keyword evidence="2" id="KW-1185">Reference proteome</keyword>
<evidence type="ECO:0000313" key="1">
    <source>
        <dbReference type="EMBL" id="TQD95895.1"/>
    </source>
</evidence>
<protein>
    <submittedName>
        <fullName evidence="1">Uncharacterized protein</fullName>
    </submittedName>
</protein>
<name>A0A540MAX0_MALBA</name>
<dbReference type="Proteomes" id="UP000315295">
    <property type="component" value="Unassembled WGS sequence"/>
</dbReference>